<protein>
    <submittedName>
        <fullName evidence="2">Uncharacterized protein</fullName>
    </submittedName>
</protein>
<dbReference type="EMBL" id="CP002521">
    <property type="protein sequence ID" value="ADX45096.1"/>
    <property type="molecule type" value="Genomic_DNA"/>
</dbReference>
<feature type="chain" id="PRO_5003258677" evidence="1">
    <location>
        <begin position="24"/>
        <end position="152"/>
    </location>
</feature>
<dbReference type="KEGG" id="aaa:Acav_1174"/>
<accession>F0QCV3</accession>
<feature type="signal peptide" evidence="1">
    <location>
        <begin position="1"/>
        <end position="23"/>
    </location>
</feature>
<dbReference type="OrthoDB" id="8817812at2"/>
<sequence length="152" mass="17230">MAMKMRFITFTATAAMAFGTALAAGRPTQEFWRPQQLRQVTIDQPAARSFGQGQCSHLVLDEKRLRFFLEHARAAAPERYDQEMLVDDCNAEGRVELKDGRRFKVSIDNWTGWGSISDDQRTQFLYCRSCTDILEPGFGFQPAGRRGSGSRD</sequence>
<dbReference type="RefSeq" id="WP_013593635.1">
    <property type="nucleotide sequence ID" value="NC_015138.1"/>
</dbReference>
<reference evidence="2" key="1">
    <citation type="submission" date="2011-02" db="EMBL/GenBank/DDBJ databases">
        <title>Complete sequence of Acidovorax avenae subsp. avenae ATCC 19860.</title>
        <authorList>
            <consortium name="US DOE Joint Genome Institute"/>
            <person name="Lucas S."/>
            <person name="Copeland A."/>
            <person name="Lapidus A."/>
            <person name="Cheng J.-F."/>
            <person name="Goodwin L."/>
            <person name="Pitluck S."/>
            <person name="Chertkov O."/>
            <person name="Held B."/>
            <person name="Detter J.C."/>
            <person name="Han C."/>
            <person name="Tapia R."/>
            <person name="Land M."/>
            <person name="Hauser L."/>
            <person name="Kyrpides N."/>
            <person name="Ivanova N."/>
            <person name="Ovchinnikova G."/>
            <person name="Pagani I."/>
            <person name="Gordon S."/>
            <person name="Woyke T."/>
        </authorList>
    </citation>
    <scope>NUCLEOTIDE SEQUENCE</scope>
    <source>
        <strain evidence="2">ATCC 19860</strain>
    </source>
</reference>
<keyword evidence="3" id="KW-1185">Reference proteome</keyword>
<proteinExistence type="predicted"/>
<dbReference type="HOGENOM" id="CLU_145196_0_0_4"/>
<gene>
    <name evidence="2" type="ordered locus">Acav_1174</name>
</gene>
<name>F0QCV3_PARA1</name>
<keyword evidence="1" id="KW-0732">Signal</keyword>
<dbReference type="Proteomes" id="UP000002482">
    <property type="component" value="Chromosome"/>
</dbReference>
<evidence type="ECO:0000313" key="2">
    <source>
        <dbReference type="EMBL" id="ADX45096.1"/>
    </source>
</evidence>
<evidence type="ECO:0000313" key="3">
    <source>
        <dbReference type="Proteomes" id="UP000002482"/>
    </source>
</evidence>
<evidence type="ECO:0000256" key="1">
    <source>
        <dbReference type="SAM" id="SignalP"/>
    </source>
</evidence>
<dbReference type="GeneID" id="34237445"/>
<organism evidence="2 3">
    <name type="scientific">Paracidovorax avenae (strain ATCC 19860 / DSM 7227 / CCUG 15838 / JCM 20985 / LMG 2117 / NCPPB 1011)</name>
    <name type="common">Acidovorax avenae</name>
    <dbReference type="NCBI Taxonomy" id="643561"/>
    <lineage>
        <taxon>Bacteria</taxon>
        <taxon>Pseudomonadati</taxon>
        <taxon>Pseudomonadota</taxon>
        <taxon>Betaproteobacteria</taxon>
        <taxon>Burkholderiales</taxon>
        <taxon>Comamonadaceae</taxon>
        <taxon>Paracidovorax</taxon>
    </lineage>
</organism>
<dbReference type="AlphaFoldDB" id="F0QCV3"/>